<dbReference type="EC" id="1.14.11.7" evidence="4"/>
<evidence type="ECO:0000256" key="13">
    <source>
        <dbReference type="ARBA" id="ARBA00023004"/>
    </source>
</evidence>
<keyword evidence="13" id="KW-0408">Iron</keyword>
<dbReference type="Pfam" id="PF13640">
    <property type="entry name" value="2OG-FeII_Oxy_3"/>
    <property type="match status" value="1"/>
</dbReference>
<dbReference type="eggNOG" id="KOG4459">
    <property type="taxonomic scope" value="Eukaryota"/>
</dbReference>
<evidence type="ECO:0000256" key="3">
    <source>
        <dbReference type="ARBA" id="ARBA00006487"/>
    </source>
</evidence>
<keyword evidence="5" id="KW-0479">Metal-binding</keyword>
<dbReference type="HOGENOM" id="CLU_017820_0_0_1"/>
<organism evidence="18">
    <name type="scientific">Xenopus tropicalis</name>
    <name type="common">Western clawed frog</name>
    <name type="synonym">Silurana tropicalis</name>
    <dbReference type="NCBI Taxonomy" id="8364"/>
    <lineage>
        <taxon>Eukaryota</taxon>
        <taxon>Metazoa</taxon>
        <taxon>Chordata</taxon>
        <taxon>Craniata</taxon>
        <taxon>Vertebrata</taxon>
        <taxon>Euteleostomi</taxon>
        <taxon>Amphibia</taxon>
        <taxon>Batrachia</taxon>
        <taxon>Anura</taxon>
        <taxon>Pipoidea</taxon>
        <taxon>Pipidae</taxon>
        <taxon>Xenopodinae</taxon>
        <taxon>Xenopus</taxon>
        <taxon>Silurana</taxon>
    </lineage>
</organism>
<evidence type="ECO:0000256" key="2">
    <source>
        <dbReference type="ARBA" id="ARBA00001962"/>
    </source>
</evidence>
<evidence type="ECO:0000256" key="4">
    <source>
        <dbReference type="ARBA" id="ARBA00012262"/>
    </source>
</evidence>
<keyword evidence="19" id="KW-1185">Reference proteome</keyword>
<dbReference type="OrthoDB" id="8517835at2759"/>
<dbReference type="AGR" id="Xenbase:XB-GENE-995859"/>
<dbReference type="GO" id="GO:0031418">
    <property type="term" value="F:L-ascorbic acid binding"/>
    <property type="evidence" value="ECO:0007669"/>
    <property type="project" value="UniProtKB-KW"/>
</dbReference>
<evidence type="ECO:0000313" key="20">
    <source>
        <dbReference type="RefSeq" id="XP_031761348.1"/>
    </source>
</evidence>
<evidence type="ECO:0000256" key="1">
    <source>
        <dbReference type="ARBA" id="ARBA00001961"/>
    </source>
</evidence>
<dbReference type="Pfam" id="PF23557">
    <property type="entry name" value="TPR_leprecan"/>
    <property type="match status" value="1"/>
</dbReference>
<comment type="cofactor">
    <cofactor evidence="1">
        <name>L-ascorbate</name>
        <dbReference type="ChEBI" id="CHEBI:38290"/>
    </cofactor>
</comment>
<gene>
    <name evidence="18 20 21" type="primary">p3h3</name>
</gene>
<evidence type="ECO:0000256" key="5">
    <source>
        <dbReference type="ARBA" id="ARBA00022723"/>
    </source>
</evidence>
<dbReference type="RefSeq" id="XP_031761348.1">
    <property type="nucleotide sequence ID" value="XM_031905488.1"/>
</dbReference>
<dbReference type="GO" id="GO:0005783">
    <property type="term" value="C:endoplasmic reticulum"/>
    <property type="evidence" value="ECO:0000318"/>
    <property type="project" value="GO_Central"/>
</dbReference>
<accession>F7ELR3</accession>
<evidence type="ECO:0000313" key="21">
    <source>
        <dbReference type="Xenbase" id="XB-GENE-995859"/>
    </source>
</evidence>
<keyword evidence="6 16" id="KW-0732">Signal</keyword>
<evidence type="ECO:0000313" key="19">
    <source>
        <dbReference type="Proteomes" id="UP000008143"/>
    </source>
</evidence>
<dbReference type="AlphaFoldDB" id="F7ELR3"/>
<evidence type="ECO:0000256" key="7">
    <source>
        <dbReference type="ARBA" id="ARBA00022737"/>
    </source>
</evidence>
<dbReference type="SMART" id="SM00702">
    <property type="entry name" value="P4Hc"/>
    <property type="match status" value="1"/>
</dbReference>
<evidence type="ECO:0000256" key="16">
    <source>
        <dbReference type="SAM" id="SignalP"/>
    </source>
</evidence>
<keyword evidence="8" id="KW-0802">TPR repeat</keyword>
<comment type="similarity">
    <text evidence="3">Belongs to the leprecan family.</text>
</comment>
<dbReference type="OMA" id="HISLIHY"/>
<dbReference type="Bgee" id="ENSXETG00000011541">
    <property type="expression patterns" value="Expressed in neurula embryo and 14 other cell types or tissues"/>
</dbReference>
<dbReference type="PANTHER" id="PTHR14049:SF14">
    <property type="entry name" value="PROLYL 3-HYDROXYLASE 3"/>
    <property type="match status" value="1"/>
</dbReference>
<evidence type="ECO:0000256" key="12">
    <source>
        <dbReference type="ARBA" id="ARBA00023002"/>
    </source>
</evidence>
<dbReference type="GO" id="GO:0019797">
    <property type="term" value="F:procollagen-proline 3-dioxygenase activity"/>
    <property type="evidence" value="ECO:0000318"/>
    <property type="project" value="GO_Central"/>
</dbReference>
<evidence type="ECO:0000256" key="14">
    <source>
        <dbReference type="ARBA" id="ARBA00023180"/>
    </source>
</evidence>
<dbReference type="GO" id="GO:0005506">
    <property type="term" value="F:iron ion binding"/>
    <property type="evidence" value="ECO:0007669"/>
    <property type="project" value="InterPro"/>
</dbReference>
<dbReference type="InterPro" id="IPR039575">
    <property type="entry name" value="P3H"/>
</dbReference>
<dbReference type="Ensembl" id="ENSXETT00000025255">
    <property type="protein sequence ID" value="ENSXETP00000025255"/>
    <property type="gene ID" value="ENSXETG00000011541"/>
</dbReference>
<dbReference type="InterPro" id="IPR006620">
    <property type="entry name" value="Pro_4_hyd_alph"/>
</dbReference>
<evidence type="ECO:0000256" key="11">
    <source>
        <dbReference type="ARBA" id="ARBA00022964"/>
    </source>
</evidence>
<evidence type="ECO:0000256" key="15">
    <source>
        <dbReference type="SAM" id="MobiDB-lite"/>
    </source>
</evidence>
<reference evidence="18" key="2">
    <citation type="submission" date="2011-06" db="UniProtKB">
        <authorList>
            <consortium name="Ensembl"/>
        </authorList>
    </citation>
    <scope>IDENTIFICATION</scope>
</reference>
<dbReference type="PANTHER" id="PTHR14049">
    <property type="entry name" value="LEPRECAN 1"/>
    <property type="match status" value="1"/>
</dbReference>
<feature type="compositionally biased region" description="Basic and acidic residues" evidence="15">
    <location>
        <begin position="618"/>
        <end position="637"/>
    </location>
</feature>
<dbReference type="PROSITE" id="PS51471">
    <property type="entry name" value="FE2OG_OXY"/>
    <property type="match status" value="1"/>
</dbReference>
<evidence type="ECO:0000313" key="18">
    <source>
        <dbReference type="Ensembl" id="ENSXETP00000025255"/>
    </source>
</evidence>
<proteinExistence type="inferred from homology"/>
<feature type="domain" description="Fe2OG dioxygenase" evidence="17">
    <location>
        <begin position="501"/>
        <end position="615"/>
    </location>
</feature>
<dbReference type="Xenbase" id="XB-GENE-995859">
    <property type="gene designation" value="p3h3"/>
</dbReference>
<comment type="cofactor">
    <cofactor evidence="2">
        <name>Fe cation</name>
        <dbReference type="ChEBI" id="CHEBI:24875"/>
    </cofactor>
</comment>
<dbReference type="InterPro" id="IPR005123">
    <property type="entry name" value="Oxoglu/Fe-dep_dioxygenase_dom"/>
</dbReference>
<dbReference type="GeneTree" id="ENSGT00940000159164"/>
<sequence length="693" mass="78706">MAAPLLLLLLLCAWLAVPSVPGLLSLQPADLLLWDGVAHFSRGDWYGARSRLLGSLQSLREVRGAKLRCGAQCGLGGARVEEAVLHRAECLRACERLELGEPSRYRLTQEMERSFHKATPYNYLQIIHYKLEELDEAASAAFTFYLRNPHHEQIKDDVQRYRTMRGVSKQSFRDLEEPQHMVLYSRAVSLLSEEKLGPAVWRLEESLALYLSALEECRSLCEGTRERENEEHRDISEVIAEYYIQVLQCKQRCVLEDSLRLGQKRSREDMIISHLALLEQGYTKLENWEAAAQIGQSLLLFYPHNETVQRRLSEYKQKLHGQSGGKPREIIATYVHQSLLEKRLLYYAMENLGISFQDPDLWTPEEIIPESLRETVRLGREAEEQRGGDLPYEEVTVTMTPKQMNGTTRVTMDGVISKEECEALLSLAKEAAGSGERVKGRRSPHTPHERIQSLSVLQALQMASSGTVDSSQAHLLYHTSERARVLAEFYFGTKRLHFSYTHLVCRTAIEGKQEGRTDFSHPVHADNCVLDTEEKECWREPPAYVHRDYSGLLYLNEDFQGGNAFFTEMDGTTITAELRPSCGRLVLFSSGGENAHGVRPVTEGKRCAVALWFTESAEHAEQERSQARALMRDRDGPQESTEEETTKNIRESGRSGRSGRETTTAGEDTTSDPERPSGRTQKKRPARKFTDEL</sequence>
<dbReference type="KEGG" id="xtr:116406429"/>
<keyword evidence="14" id="KW-0325">Glycoprotein</keyword>
<dbReference type="InterPro" id="IPR044862">
    <property type="entry name" value="Pro_4_hyd_alph_FE2OG_OXY"/>
</dbReference>
<evidence type="ECO:0000256" key="8">
    <source>
        <dbReference type="ARBA" id="ARBA00022803"/>
    </source>
</evidence>
<name>F7ELR3_XENTR</name>
<feature type="region of interest" description="Disordered" evidence="15">
    <location>
        <begin position="618"/>
        <end position="693"/>
    </location>
</feature>
<keyword evidence="10" id="KW-0847">Vitamin C</keyword>
<dbReference type="Proteomes" id="UP000008143">
    <property type="component" value="Chromosome 7"/>
</dbReference>
<keyword evidence="11" id="KW-0223">Dioxygenase</keyword>
<evidence type="ECO:0000256" key="9">
    <source>
        <dbReference type="ARBA" id="ARBA00022824"/>
    </source>
</evidence>
<dbReference type="ExpressionAtlas" id="F7ELR3">
    <property type="expression patterns" value="differential"/>
</dbReference>
<dbReference type="FunFam" id="2.60.120.620:FF:000003">
    <property type="entry name" value="Prolyl 3-hydroxylase 2"/>
    <property type="match status" value="1"/>
</dbReference>
<reference evidence="20" key="3">
    <citation type="submission" date="2025-04" db="UniProtKB">
        <authorList>
            <consortium name="RefSeq"/>
        </authorList>
    </citation>
    <scope>IDENTIFICATION</scope>
    <source>
        <strain evidence="20">Nigerian</strain>
        <tissue evidence="20">Liver and blood</tissue>
    </source>
</reference>
<evidence type="ECO:0000256" key="10">
    <source>
        <dbReference type="ARBA" id="ARBA00022896"/>
    </source>
</evidence>
<protein>
    <recommendedName>
        <fullName evidence="4">procollagen-proline 3-dioxygenase</fullName>
        <ecNumber evidence="4">1.14.11.7</ecNumber>
    </recommendedName>
</protein>
<keyword evidence="12" id="KW-0560">Oxidoreductase</keyword>
<dbReference type="CTD" id="10536"/>
<dbReference type="GeneID" id="116406429"/>
<feature type="signal peptide" evidence="16">
    <location>
        <begin position="1"/>
        <end position="22"/>
    </location>
</feature>
<reference evidence="18" key="1">
    <citation type="journal article" date="2010" name="Science">
        <title>The genome of the Western clawed frog Xenopus tropicalis.</title>
        <authorList>
            <person name="Hellsten U."/>
            <person name="Harland R.M."/>
            <person name="Gilchrist M.J."/>
            <person name="Hendrix D."/>
            <person name="Jurka J."/>
            <person name="Kapitonov V."/>
            <person name="Ovcharenko I."/>
            <person name="Putnam N.H."/>
            <person name="Shu S."/>
            <person name="Taher L."/>
            <person name="Blitz I.L."/>
            <person name="Blumberg B."/>
            <person name="Dichmann D.S."/>
            <person name="Dubchak I."/>
            <person name="Amaya E."/>
            <person name="Detter J.C."/>
            <person name="Fletcher R."/>
            <person name="Gerhard D.S."/>
            <person name="Goodstein D."/>
            <person name="Graves T."/>
            <person name="Grigoriev I.V."/>
            <person name="Grimwood J."/>
            <person name="Kawashima T."/>
            <person name="Lindquist E."/>
            <person name="Lucas S.M."/>
            <person name="Mead P.E."/>
            <person name="Mitros T."/>
            <person name="Ogino H."/>
            <person name="Ohta Y."/>
            <person name="Poliakov A.V."/>
            <person name="Pollet N."/>
            <person name="Robert J."/>
            <person name="Salamov A."/>
            <person name="Sater A.K."/>
            <person name="Schmutz J."/>
            <person name="Terry A."/>
            <person name="Vize P.D."/>
            <person name="Warren W.C."/>
            <person name="Wells D."/>
            <person name="Wills A."/>
            <person name="Wilson R.K."/>
            <person name="Zimmerman L.B."/>
            <person name="Zorn A.M."/>
            <person name="Grainger R."/>
            <person name="Grammer T."/>
            <person name="Khokha M.K."/>
            <person name="Richardson P.M."/>
            <person name="Rokhsar D.S."/>
        </authorList>
    </citation>
    <scope>NUCLEOTIDE SEQUENCE [LARGE SCALE GENOMIC DNA]</scope>
    <source>
        <strain evidence="18">Nigerian</strain>
    </source>
</reference>
<feature type="compositionally biased region" description="Basic and acidic residues" evidence="15">
    <location>
        <begin position="644"/>
        <end position="660"/>
    </location>
</feature>
<dbReference type="Gene3D" id="2.60.120.620">
    <property type="entry name" value="q2cbj1_9rhob like domain"/>
    <property type="match status" value="1"/>
</dbReference>
<evidence type="ECO:0000259" key="17">
    <source>
        <dbReference type="PROSITE" id="PS51471"/>
    </source>
</evidence>
<dbReference type="GO" id="GO:0032963">
    <property type="term" value="P:collagen metabolic process"/>
    <property type="evidence" value="ECO:0000318"/>
    <property type="project" value="GO_Central"/>
</dbReference>
<keyword evidence="7" id="KW-0677">Repeat</keyword>
<feature type="chain" id="PRO_5044731625" description="procollagen-proline 3-dioxygenase" evidence="16">
    <location>
        <begin position="23"/>
        <end position="693"/>
    </location>
</feature>
<evidence type="ECO:0000256" key="6">
    <source>
        <dbReference type="ARBA" id="ARBA00022729"/>
    </source>
</evidence>
<keyword evidence="9" id="KW-0256">Endoplasmic reticulum</keyword>
<dbReference type="InterPro" id="IPR056585">
    <property type="entry name" value="Leprecan_dom"/>
</dbReference>